<dbReference type="AlphaFoldDB" id="A0A1E3A6V7"/>
<comment type="caution">
    <text evidence="1">The sequence shown here is derived from an EMBL/GenBank/DDBJ whole genome shotgun (WGS) entry which is preliminary data.</text>
</comment>
<sequence length="228" mass="25708">MNDNCMLAFLNALKENNTKEWMSANKSWQKEANADFEMLLCRILSELSAAGCPMSGGHDVKDFIMRYARDTRFSHDKSPYHASLRAHLSPAGRLPIPVGFYIHLEPGNSFLGGGLFASQFKDATSMIRNHIVSHGAQWEAILREPAFAEKFVLVGEKLKNVPREYDAALSVSEYLKHKSWAIEYPVSDEELDHAELFAQNAAAVFLLMKPFNDFLNQALEGFHMPERG</sequence>
<dbReference type="NCBIfam" id="TIGR02453">
    <property type="entry name" value="TIGR02453 family protein"/>
    <property type="match status" value="1"/>
</dbReference>
<protein>
    <recommendedName>
        <fullName evidence="3">DUF2461 domain-containing protein</fullName>
    </recommendedName>
</protein>
<dbReference type="PANTHER" id="PTHR36452:SF1">
    <property type="entry name" value="DUF2461 DOMAIN-CONTAINING PROTEIN"/>
    <property type="match status" value="1"/>
</dbReference>
<dbReference type="Proteomes" id="UP000094067">
    <property type="component" value="Unassembled WGS sequence"/>
</dbReference>
<dbReference type="InterPro" id="IPR015996">
    <property type="entry name" value="UCP028451"/>
</dbReference>
<dbReference type="PATRIC" id="fig|1432052.4.peg.5272"/>
<reference evidence="1 2" key="1">
    <citation type="submission" date="2016-07" db="EMBL/GenBank/DDBJ databases">
        <title>Characterization of isolates of Eisenbergiella tayi derived from blood cultures, using whole genome sequencing.</title>
        <authorList>
            <person name="Burdz T."/>
            <person name="Wiebe D."/>
            <person name="Huynh C."/>
            <person name="Bernard K."/>
        </authorList>
    </citation>
    <scope>NUCLEOTIDE SEQUENCE [LARGE SCALE GENOMIC DNA]</scope>
    <source>
        <strain evidence="1 2">NML 110608</strain>
    </source>
</reference>
<organism evidence="1 2">
    <name type="scientific">Eisenbergiella tayi</name>
    <dbReference type="NCBI Taxonomy" id="1432052"/>
    <lineage>
        <taxon>Bacteria</taxon>
        <taxon>Bacillati</taxon>
        <taxon>Bacillota</taxon>
        <taxon>Clostridia</taxon>
        <taxon>Lachnospirales</taxon>
        <taxon>Lachnospiraceae</taxon>
        <taxon>Eisenbergiella</taxon>
    </lineage>
</organism>
<evidence type="ECO:0000313" key="1">
    <source>
        <dbReference type="EMBL" id="ODM03946.1"/>
    </source>
</evidence>
<proteinExistence type="predicted"/>
<dbReference type="RefSeq" id="WP_069154235.1">
    <property type="nucleotide sequence ID" value="NZ_MCGH01000003.1"/>
</dbReference>
<evidence type="ECO:0008006" key="3">
    <source>
        <dbReference type="Google" id="ProtNLM"/>
    </source>
</evidence>
<dbReference type="EMBL" id="MCGH01000003">
    <property type="protein sequence ID" value="ODM03946.1"/>
    <property type="molecule type" value="Genomic_DNA"/>
</dbReference>
<dbReference type="PIRSF" id="PIRSF028451">
    <property type="entry name" value="UCP028451"/>
    <property type="match status" value="1"/>
</dbReference>
<gene>
    <name evidence="1" type="ORF">BEI61_04749</name>
</gene>
<accession>A0A1E3A6V7</accession>
<dbReference type="Pfam" id="PF09365">
    <property type="entry name" value="DUF2461"/>
    <property type="match status" value="1"/>
</dbReference>
<dbReference type="InterPro" id="IPR012808">
    <property type="entry name" value="CHP02453"/>
</dbReference>
<evidence type="ECO:0000313" key="2">
    <source>
        <dbReference type="Proteomes" id="UP000094067"/>
    </source>
</evidence>
<name>A0A1E3A6V7_9FIRM</name>
<dbReference type="PANTHER" id="PTHR36452">
    <property type="entry name" value="CHROMOSOME 12, WHOLE GENOME SHOTGUN SEQUENCE"/>
    <property type="match status" value="1"/>
</dbReference>